<name>A0A085LJF1_9BILA</name>
<accession>A0A085LJF1</accession>
<proteinExistence type="predicted"/>
<dbReference type="EMBL" id="KL363787">
    <property type="protein sequence ID" value="KFD45097.1"/>
    <property type="molecule type" value="Genomic_DNA"/>
</dbReference>
<protein>
    <submittedName>
        <fullName evidence="1">Uncharacterized protein</fullName>
    </submittedName>
</protein>
<dbReference type="Proteomes" id="UP000030764">
    <property type="component" value="Unassembled WGS sequence"/>
</dbReference>
<sequence length="79" mass="8597">MPGGHEIGKIRVSYSATMRQSPSEVVSLFASIEIDGGRVVCILVSSVEFVMIDAHLPEDLCIMTELVLRTVLQPINAII</sequence>
<keyword evidence="2" id="KW-1185">Reference proteome</keyword>
<evidence type="ECO:0000313" key="2">
    <source>
        <dbReference type="Proteomes" id="UP000030764"/>
    </source>
</evidence>
<gene>
    <name evidence="1" type="ORF">M513_14027</name>
</gene>
<reference evidence="1 2" key="1">
    <citation type="journal article" date="2014" name="Nat. Genet.">
        <title>Genome and transcriptome of the porcine whipworm Trichuris suis.</title>
        <authorList>
            <person name="Jex A.R."/>
            <person name="Nejsum P."/>
            <person name="Schwarz E.M."/>
            <person name="Hu L."/>
            <person name="Young N.D."/>
            <person name="Hall R.S."/>
            <person name="Korhonen P.K."/>
            <person name="Liao S."/>
            <person name="Thamsborg S."/>
            <person name="Xia J."/>
            <person name="Xu P."/>
            <person name="Wang S."/>
            <person name="Scheerlinck J.P."/>
            <person name="Hofmann A."/>
            <person name="Sternberg P.W."/>
            <person name="Wang J."/>
            <person name="Gasser R.B."/>
        </authorList>
    </citation>
    <scope>NUCLEOTIDE SEQUENCE [LARGE SCALE GENOMIC DNA]</scope>
    <source>
        <strain evidence="1">DCEP-RM93M</strain>
    </source>
</reference>
<evidence type="ECO:0000313" key="1">
    <source>
        <dbReference type="EMBL" id="KFD45097.1"/>
    </source>
</evidence>
<dbReference type="AlphaFoldDB" id="A0A085LJF1"/>
<organism evidence="1 2">
    <name type="scientific">Trichuris suis</name>
    <name type="common">pig whipworm</name>
    <dbReference type="NCBI Taxonomy" id="68888"/>
    <lineage>
        <taxon>Eukaryota</taxon>
        <taxon>Metazoa</taxon>
        <taxon>Ecdysozoa</taxon>
        <taxon>Nematoda</taxon>
        <taxon>Enoplea</taxon>
        <taxon>Dorylaimia</taxon>
        <taxon>Trichinellida</taxon>
        <taxon>Trichuridae</taxon>
        <taxon>Trichuris</taxon>
    </lineage>
</organism>